<dbReference type="InterPro" id="IPR003406">
    <property type="entry name" value="Glyco_trans_14"/>
</dbReference>
<dbReference type="RefSeq" id="WP_075711797.1">
    <property type="nucleotide sequence ID" value="NZ_MJIE01000001.1"/>
</dbReference>
<evidence type="ECO:0000256" key="7">
    <source>
        <dbReference type="ARBA" id="ARBA00022824"/>
    </source>
</evidence>
<evidence type="ECO:0000256" key="1">
    <source>
        <dbReference type="ARBA" id="ARBA00004323"/>
    </source>
</evidence>
<evidence type="ECO:0000256" key="4">
    <source>
        <dbReference type="ARBA" id="ARBA00022679"/>
    </source>
</evidence>
<keyword evidence="16" id="KW-1185">Reference proteome</keyword>
<reference evidence="15 16" key="1">
    <citation type="journal article" date="2016" name="Appl. Environ. Microbiol.">
        <title>Function and Phylogeny of Bacterial Butyryl Coenzyme A:Acetate Transferases and Their Diversity in the Proximal Colon of Swine.</title>
        <authorList>
            <person name="Trachsel J."/>
            <person name="Bayles D.O."/>
            <person name="Looft T."/>
            <person name="Levine U.Y."/>
            <person name="Allen H.K."/>
        </authorList>
    </citation>
    <scope>NUCLEOTIDE SEQUENCE [LARGE SCALE GENOMIC DNA]</scope>
    <source>
        <strain evidence="15 16">68-3-10</strain>
    </source>
</reference>
<keyword evidence="6" id="KW-0479">Metal-binding</keyword>
<protein>
    <recommendedName>
        <fullName evidence="14">Peptide O-xylosyltransferase</fullName>
    </recommendedName>
</protein>
<keyword evidence="3" id="KW-0328">Glycosyltransferase</keyword>
<keyword evidence="5" id="KW-0812">Transmembrane</keyword>
<evidence type="ECO:0000256" key="9">
    <source>
        <dbReference type="ARBA" id="ARBA00022989"/>
    </source>
</evidence>
<dbReference type="EMBL" id="MJIE01000001">
    <property type="protein sequence ID" value="OLR54778.1"/>
    <property type="molecule type" value="Genomic_DNA"/>
</dbReference>
<organism evidence="15 16">
    <name type="scientific">Hornefia porci</name>
    <dbReference type="NCBI Taxonomy" id="2652292"/>
    <lineage>
        <taxon>Bacteria</taxon>
        <taxon>Bacillati</taxon>
        <taxon>Bacillota</taxon>
        <taxon>Clostridia</taxon>
        <taxon>Peptostreptococcales</taxon>
        <taxon>Anaerovoracaceae</taxon>
        <taxon>Hornefia</taxon>
    </lineage>
</organism>
<dbReference type="PANTHER" id="PTHR46025:SF3">
    <property type="entry name" value="XYLOSYLTRANSFERASE OXT"/>
    <property type="match status" value="1"/>
</dbReference>
<keyword evidence="13" id="KW-0325">Glycoprotein</keyword>
<evidence type="ECO:0000256" key="12">
    <source>
        <dbReference type="ARBA" id="ARBA00023157"/>
    </source>
</evidence>
<evidence type="ECO:0000313" key="16">
    <source>
        <dbReference type="Proteomes" id="UP000187404"/>
    </source>
</evidence>
<evidence type="ECO:0000313" key="15">
    <source>
        <dbReference type="EMBL" id="OLR54778.1"/>
    </source>
</evidence>
<dbReference type="AlphaFoldDB" id="A0A1Q9JF06"/>
<evidence type="ECO:0000256" key="5">
    <source>
        <dbReference type="ARBA" id="ARBA00022692"/>
    </source>
</evidence>
<keyword evidence="9" id="KW-1133">Transmembrane helix</keyword>
<keyword evidence="8" id="KW-0735">Signal-anchor</keyword>
<keyword evidence="12" id="KW-1015">Disulfide bond</keyword>
<keyword evidence="11" id="KW-0472">Membrane</keyword>
<dbReference type="GO" id="GO:0030158">
    <property type="term" value="F:protein xylosyltransferase activity"/>
    <property type="evidence" value="ECO:0007669"/>
    <property type="project" value="InterPro"/>
</dbReference>
<dbReference type="GO" id="GO:0050650">
    <property type="term" value="P:chondroitin sulfate proteoglycan biosynthetic process"/>
    <property type="evidence" value="ECO:0007669"/>
    <property type="project" value="TreeGrafter"/>
</dbReference>
<gene>
    <name evidence="15" type="ORF">BHK98_00955</name>
</gene>
<evidence type="ECO:0000256" key="6">
    <source>
        <dbReference type="ARBA" id="ARBA00022723"/>
    </source>
</evidence>
<sequence>MKHAYLIMAHKNLNQLLRLLRALDDARNGIYLHLDSRFREADEVDFAGFLNFSCFHSIPRRTVEWGNYGIVQTEFELLRAAVEEGPYRYYHLLSGQDFPIKSQSDIHHFFDGQDKEFIHFADPSGWDRVMQIRLNRFRRPIYQIYLLSEFLKRRIGIRPMIDFGFGSNWFSITDKFAKDFLAKRRWASRYFINCICPDELVLQTFVLTFGYENHLAAAVGTGDETASKRCIDWNRGGDNHPYVWRAADYQILANSSAMFARKFDTEIDEDILRRIEETLL</sequence>
<accession>A0A1Q9JF06</accession>
<keyword evidence="4" id="KW-0808">Transferase</keyword>
<comment type="subcellular location">
    <subcellularLocation>
        <location evidence="2">Endoplasmic reticulum membrane</location>
        <topology evidence="2">Single-pass type II membrane protein</topology>
    </subcellularLocation>
    <subcellularLocation>
        <location evidence="1">Golgi apparatus membrane</location>
        <topology evidence="1">Single-pass type II membrane protein</topology>
    </subcellularLocation>
</comment>
<comment type="caution">
    <text evidence="15">The sequence shown here is derived from an EMBL/GenBank/DDBJ whole genome shotgun (WGS) entry which is preliminary data.</text>
</comment>
<evidence type="ECO:0000256" key="2">
    <source>
        <dbReference type="ARBA" id="ARBA00004648"/>
    </source>
</evidence>
<dbReference type="PANTHER" id="PTHR46025">
    <property type="entry name" value="XYLOSYLTRANSFERASE OXT"/>
    <property type="match status" value="1"/>
</dbReference>
<proteinExistence type="predicted"/>
<evidence type="ECO:0000256" key="14">
    <source>
        <dbReference type="ARBA" id="ARBA00042865"/>
    </source>
</evidence>
<dbReference type="GO" id="GO:0015012">
    <property type="term" value="P:heparan sulfate proteoglycan biosynthetic process"/>
    <property type="evidence" value="ECO:0007669"/>
    <property type="project" value="TreeGrafter"/>
</dbReference>
<keyword evidence="7" id="KW-0256">Endoplasmic reticulum</keyword>
<name>A0A1Q9JF06_9FIRM</name>
<evidence type="ECO:0000256" key="3">
    <source>
        <dbReference type="ARBA" id="ARBA00022676"/>
    </source>
</evidence>
<dbReference type="STRING" id="1261640.BHK98_00955"/>
<evidence type="ECO:0000256" key="8">
    <source>
        <dbReference type="ARBA" id="ARBA00022968"/>
    </source>
</evidence>
<evidence type="ECO:0000256" key="13">
    <source>
        <dbReference type="ARBA" id="ARBA00023180"/>
    </source>
</evidence>
<evidence type="ECO:0000256" key="10">
    <source>
        <dbReference type="ARBA" id="ARBA00023034"/>
    </source>
</evidence>
<dbReference type="OrthoDB" id="7943907at2"/>
<dbReference type="Pfam" id="PF02485">
    <property type="entry name" value="Branch"/>
    <property type="match status" value="1"/>
</dbReference>
<evidence type="ECO:0000256" key="11">
    <source>
        <dbReference type="ARBA" id="ARBA00023136"/>
    </source>
</evidence>
<dbReference type="GO" id="GO:0016020">
    <property type="term" value="C:membrane"/>
    <property type="evidence" value="ECO:0007669"/>
    <property type="project" value="InterPro"/>
</dbReference>
<dbReference type="Proteomes" id="UP000187404">
    <property type="component" value="Unassembled WGS sequence"/>
</dbReference>
<dbReference type="GO" id="GO:0046872">
    <property type="term" value="F:metal ion binding"/>
    <property type="evidence" value="ECO:0007669"/>
    <property type="project" value="UniProtKB-KW"/>
</dbReference>
<dbReference type="InterPro" id="IPR043538">
    <property type="entry name" value="XYLT"/>
</dbReference>
<keyword evidence="10" id="KW-0333">Golgi apparatus</keyword>